<keyword evidence="3" id="KW-1003">Cell membrane</keyword>
<dbReference type="InterPro" id="IPR018541">
    <property type="entry name" value="Ftsk_gamma"/>
</dbReference>
<reference evidence="17" key="1">
    <citation type="journal article" date="2021" name="PeerJ">
        <title>Extensive microbial diversity within the chicken gut microbiome revealed by metagenomics and culture.</title>
        <authorList>
            <person name="Gilroy R."/>
            <person name="Ravi A."/>
            <person name="Getino M."/>
            <person name="Pursley I."/>
            <person name="Horton D.L."/>
            <person name="Alikhan N.F."/>
            <person name="Baker D."/>
            <person name="Gharbi K."/>
            <person name="Hall N."/>
            <person name="Watson M."/>
            <person name="Adriaenssens E.M."/>
            <person name="Foster-Nyarko E."/>
            <person name="Jarju S."/>
            <person name="Secka A."/>
            <person name="Antonio M."/>
            <person name="Oren A."/>
            <person name="Chaudhuri R.R."/>
            <person name="La Ragione R."/>
            <person name="Hildebrand F."/>
            <person name="Pallen M.J."/>
        </authorList>
    </citation>
    <scope>NUCLEOTIDE SEQUENCE</scope>
    <source>
        <strain evidence="17">MalCec1-1739</strain>
    </source>
</reference>
<dbReference type="InterPro" id="IPR041027">
    <property type="entry name" value="FtsK_alpha"/>
</dbReference>
<evidence type="ECO:0000256" key="15">
    <source>
        <dbReference type="SAM" id="Phobius"/>
    </source>
</evidence>
<protein>
    <submittedName>
        <fullName evidence="17">DNA translocase FtsK</fullName>
    </submittedName>
</protein>
<keyword evidence="6 13" id="KW-0547">Nucleotide-binding</keyword>
<dbReference type="GO" id="GO:0005524">
    <property type="term" value="F:ATP binding"/>
    <property type="evidence" value="ECO:0007669"/>
    <property type="project" value="UniProtKB-UniRule"/>
</dbReference>
<organism evidence="17 18">
    <name type="scientific">Candidatus Avibacteroides avistercoris</name>
    <dbReference type="NCBI Taxonomy" id="2840690"/>
    <lineage>
        <taxon>Bacteria</taxon>
        <taxon>Pseudomonadati</taxon>
        <taxon>Bacteroidota</taxon>
        <taxon>Bacteroidia</taxon>
        <taxon>Bacteroidales</taxon>
        <taxon>Bacteroidaceae</taxon>
        <taxon>Bacteroidaceae incertae sedis</taxon>
        <taxon>Candidatus Avibacteroides</taxon>
    </lineage>
</organism>
<dbReference type="EMBL" id="DWUP01000069">
    <property type="protein sequence ID" value="HJD52771.1"/>
    <property type="molecule type" value="Genomic_DNA"/>
</dbReference>
<dbReference type="PANTHER" id="PTHR22683:SF41">
    <property type="entry name" value="DNA TRANSLOCASE FTSK"/>
    <property type="match status" value="1"/>
</dbReference>
<dbReference type="Pfam" id="PF17854">
    <property type="entry name" value="FtsK_alpha"/>
    <property type="match status" value="1"/>
</dbReference>
<feature type="transmembrane region" description="Helical" evidence="15">
    <location>
        <begin position="20"/>
        <end position="42"/>
    </location>
</feature>
<dbReference type="InterPro" id="IPR036390">
    <property type="entry name" value="WH_DNA-bd_sf"/>
</dbReference>
<evidence type="ECO:0000256" key="14">
    <source>
        <dbReference type="SAM" id="MobiDB-lite"/>
    </source>
</evidence>
<evidence type="ECO:0000256" key="12">
    <source>
        <dbReference type="ARBA" id="ARBA00023306"/>
    </source>
</evidence>
<dbReference type="Gene3D" id="3.40.50.300">
    <property type="entry name" value="P-loop containing nucleotide triphosphate hydrolases"/>
    <property type="match status" value="1"/>
</dbReference>
<feature type="binding site" evidence="13">
    <location>
        <begin position="480"/>
        <end position="487"/>
    </location>
    <ligand>
        <name>ATP</name>
        <dbReference type="ChEBI" id="CHEBI:30616"/>
    </ligand>
</feature>
<keyword evidence="10" id="KW-0238">DNA-binding</keyword>
<dbReference type="InterPro" id="IPR050206">
    <property type="entry name" value="FtsK/SpoIIIE/SftA"/>
</dbReference>
<dbReference type="InterPro" id="IPR002543">
    <property type="entry name" value="FtsK_dom"/>
</dbReference>
<name>A0A9D2UI33_9BACT</name>
<dbReference type="GO" id="GO:0003677">
    <property type="term" value="F:DNA binding"/>
    <property type="evidence" value="ECO:0007669"/>
    <property type="project" value="UniProtKB-KW"/>
</dbReference>
<keyword evidence="12" id="KW-0131">Cell cycle</keyword>
<dbReference type="SMART" id="SM00843">
    <property type="entry name" value="Ftsk_gamma"/>
    <property type="match status" value="1"/>
</dbReference>
<keyword evidence="8 13" id="KW-0067">ATP-binding</keyword>
<evidence type="ECO:0000259" key="16">
    <source>
        <dbReference type="PROSITE" id="PS50901"/>
    </source>
</evidence>
<dbReference type="Pfam" id="PF01580">
    <property type="entry name" value="FtsK_SpoIIIE"/>
    <property type="match status" value="1"/>
</dbReference>
<feature type="transmembrane region" description="Helical" evidence="15">
    <location>
        <begin position="116"/>
        <end position="137"/>
    </location>
</feature>
<evidence type="ECO:0000256" key="3">
    <source>
        <dbReference type="ARBA" id="ARBA00022475"/>
    </source>
</evidence>
<evidence type="ECO:0000256" key="1">
    <source>
        <dbReference type="ARBA" id="ARBA00004651"/>
    </source>
</evidence>
<evidence type="ECO:0000256" key="4">
    <source>
        <dbReference type="ARBA" id="ARBA00022618"/>
    </source>
</evidence>
<accession>A0A9D2UI33</accession>
<keyword evidence="5 15" id="KW-0812">Transmembrane</keyword>
<dbReference type="Gene3D" id="3.30.980.40">
    <property type="match status" value="1"/>
</dbReference>
<dbReference type="InterPro" id="IPR025199">
    <property type="entry name" value="FtsK_4TM"/>
</dbReference>
<dbReference type="Gene3D" id="1.10.10.10">
    <property type="entry name" value="Winged helix-like DNA-binding domain superfamily/Winged helix DNA-binding domain"/>
    <property type="match status" value="1"/>
</dbReference>
<evidence type="ECO:0000313" key="18">
    <source>
        <dbReference type="Proteomes" id="UP000787625"/>
    </source>
</evidence>
<evidence type="ECO:0000256" key="13">
    <source>
        <dbReference type="PROSITE-ProRule" id="PRU00289"/>
    </source>
</evidence>
<dbReference type="PANTHER" id="PTHR22683">
    <property type="entry name" value="SPORULATION PROTEIN RELATED"/>
    <property type="match status" value="1"/>
</dbReference>
<keyword evidence="9 15" id="KW-1133">Transmembrane helix</keyword>
<evidence type="ECO:0000256" key="5">
    <source>
        <dbReference type="ARBA" id="ARBA00022692"/>
    </source>
</evidence>
<dbReference type="Pfam" id="PF13491">
    <property type="entry name" value="FtsK_4TM"/>
    <property type="match status" value="1"/>
</dbReference>
<dbReference type="InterPro" id="IPR027417">
    <property type="entry name" value="P-loop_NTPase"/>
</dbReference>
<feature type="transmembrane region" description="Helical" evidence="15">
    <location>
        <begin position="85"/>
        <end position="104"/>
    </location>
</feature>
<evidence type="ECO:0000256" key="2">
    <source>
        <dbReference type="ARBA" id="ARBA00006474"/>
    </source>
</evidence>
<evidence type="ECO:0000313" key="17">
    <source>
        <dbReference type="EMBL" id="HJD52771.1"/>
    </source>
</evidence>
<keyword evidence="11 15" id="KW-0472">Membrane</keyword>
<evidence type="ECO:0000256" key="6">
    <source>
        <dbReference type="ARBA" id="ARBA00022741"/>
    </source>
</evidence>
<evidence type="ECO:0000256" key="8">
    <source>
        <dbReference type="ARBA" id="ARBA00022840"/>
    </source>
</evidence>
<keyword evidence="7" id="KW-0159">Chromosome partition</keyword>
<feature type="domain" description="FtsK" evidence="16">
    <location>
        <begin position="462"/>
        <end position="667"/>
    </location>
</feature>
<evidence type="ECO:0000256" key="10">
    <source>
        <dbReference type="ARBA" id="ARBA00023125"/>
    </source>
</evidence>
<proteinExistence type="inferred from homology"/>
<dbReference type="GO" id="GO:0007059">
    <property type="term" value="P:chromosome segregation"/>
    <property type="evidence" value="ECO:0007669"/>
    <property type="project" value="UniProtKB-KW"/>
</dbReference>
<comment type="caution">
    <text evidence="17">The sequence shown here is derived from an EMBL/GenBank/DDBJ whole genome shotgun (WGS) entry which is preliminary data.</text>
</comment>
<reference evidence="17" key="2">
    <citation type="submission" date="2021-04" db="EMBL/GenBank/DDBJ databases">
        <authorList>
            <person name="Gilroy R."/>
        </authorList>
    </citation>
    <scope>NUCLEOTIDE SEQUENCE</scope>
    <source>
        <strain evidence="17">MalCec1-1739</strain>
    </source>
</reference>
<dbReference type="SUPFAM" id="SSF46785">
    <property type="entry name" value="Winged helix' DNA-binding domain"/>
    <property type="match status" value="1"/>
</dbReference>
<sequence length="818" mass="90635">MNKTSLFSKVKTFANDNKRFGIGFVIVVVSIYFLIAFISFFLTGGNDYSTVNSNSANAAAAASQVENPTGGGGASFSEFIINDGFGIASFFLVGVLLLSGLKLLRVGKFDYLKTVIGCLLMTIWVSVFTATSFYPLYKDSFISFGGKHGELISEWLWHQIGPVGLWLSLIASLLLIMMYISARTVPVLRNLGAKIFKRKVKSPSGHVPPQADTDNEDETGKHDHTHAPGTASDPASDRVVPKEQKGTMPEAETSYADADTMQCRDSNDKTSELTMPDDNDKPEIIQSRVGDMVIEVAKSDEETVVQQQTIDIDSTEPYDPRRDLEYYKFPAIDLLEQHGNSEPPVNIEEQKENQNRITEILRSFGIEICSIRATVGPTITLYEITPEQGVRIAKIRGLEDDIAMRLKAAGVRIIAPIPGKGTIGIEVPNSDRKIVSMRSIISSKKFQESTFELPIAFGRTITNEVFMVDLAKMPHILVAGTTGTGKSVGLNVIIASLIYKKHPAELKFVMVDPKKVEFSIYSVIEKHFLAKLPDSDEPIITDCTKVIHTLKSLCIEMDERYKLLQSAHVRNIKEYNKKFVSRQLNPEKGHKFMPYIVVIIDEFGDLIMTAGKDIEFPIARIAQLARAVGIHMIIATQRPTTQIITGNIKTNFPARVAFKVSARIDSMVILDRPGAQQLIGNGDMLFLQNNDPVRVQCAFVSTNEVEYITEYIAGQQGYATAFYLPEYVDENSGSDSDSDIDMNKTDAMFEDAARLVVIHQSGSTSLIQRKFSIGYNRAGRIMDQLERAGIVGPADGSKPRQVLCMDETDLQMKLDNLK</sequence>
<comment type="subcellular location">
    <subcellularLocation>
        <location evidence="1">Cell membrane</location>
        <topology evidence="1">Multi-pass membrane protein</topology>
    </subcellularLocation>
</comment>
<dbReference type="Proteomes" id="UP000787625">
    <property type="component" value="Unassembled WGS sequence"/>
</dbReference>
<gene>
    <name evidence="17" type="ORF">IAA93_03460</name>
</gene>
<dbReference type="InterPro" id="IPR036388">
    <property type="entry name" value="WH-like_DNA-bd_sf"/>
</dbReference>
<evidence type="ECO:0000256" key="7">
    <source>
        <dbReference type="ARBA" id="ARBA00022829"/>
    </source>
</evidence>
<keyword evidence="4" id="KW-0132">Cell division</keyword>
<dbReference type="PROSITE" id="PS50901">
    <property type="entry name" value="FTSK"/>
    <property type="match status" value="1"/>
</dbReference>
<evidence type="ECO:0000256" key="9">
    <source>
        <dbReference type="ARBA" id="ARBA00022989"/>
    </source>
</evidence>
<feature type="transmembrane region" description="Helical" evidence="15">
    <location>
        <begin position="157"/>
        <end position="180"/>
    </location>
</feature>
<comment type="similarity">
    <text evidence="2">Belongs to the FtsK/SpoIIIE/SftA family.</text>
</comment>
<evidence type="ECO:0000256" key="11">
    <source>
        <dbReference type="ARBA" id="ARBA00023136"/>
    </source>
</evidence>
<dbReference type="Pfam" id="PF09397">
    <property type="entry name" value="FtsK_gamma"/>
    <property type="match status" value="1"/>
</dbReference>
<feature type="compositionally biased region" description="Basic and acidic residues" evidence="14">
    <location>
        <begin position="235"/>
        <end position="245"/>
    </location>
</feature>
<dbReference type="GO" id="GO:0005886">
    <property type="term" value="C:plasma membrane"/>
    <property type="evidence" value="ECO:0007669"/>
    <property type="project" value="UniProtKB-SubCell"/>
</dbReference>
<dbReference type="GO" id="GO:0051301">
    <property type="term" value="P:cell division"/>
    <property type="evidence" value="ECO:0007669"/>
    <property type="project" value="UniProtKB-KW"/>
</dbReference>
<feature type="region of interest" description="Disordered" evidence="14">
    <location>
        <begin position="201"/>
        <end position="283"/>
    </location>
</feature>
<dbReference type="SUPFAM" id="SSF52540">
    <property type="entry name" value="P-loop containing nucleoside triphosphate hydrolases"/>
    <property type="match status" value="1"/>
</dbReference>
<dbReference type="AlphaFoldDB" id="A0A9D2UI33"/>